<evidence type="ECO:0000313" key="3">
    <source>
        <dbReference type="Proteomes" id="UP000002377"/>
    </source>
</evidence>
<dbReference type="KEGG" id="tjr:TherJR_2002"/>
<evidence type="ECO:0000313" key="1">
    <source>
        <dbReference type="EMBL" id="ADG82730.1"/>
    </source>
</evidence>
<sequence>MVMITFLGASVKEYLDCYGEKSPDFPADCPICGSCKPHRHGHFDRWAVDADSEIQIPIYRYLCQAENKVEGQDKTISLLPNFLWPFRSMLSEFVEKAVCLRVDDRLSWDELVDILNSRPGLVSGKTVRRWVNALAKTFAEVHTKLLSLLLKYFPGLNIPPEGLTGDRKTNLSVGMSLGRFLRQALASALPDGSYLVNLPVFSVLHCLFGVNFASEIPQSLSLPGIGTHP</sequence>
<dbReference type="AlphaFoldDB" id="D5X810"/>
<name>D5X810_THEPJ</name>
<dbReference type="Proteomes" id="UP000002377">
    <property type="component" value="Chromosome"/>
</dbReference>
<dbReference type="HOGENOM" id="CLU_1209335_0_0_9"/>
<organism evidence="1 3">
    <name type="scientific">Thermincola potens (strain JR)</name>
    <dbReference type="NCBI Taxonomy" id="635013"/>
    <lineage>
        <taxon>Bacteria</taxon>
        <taxon>Bacillati</taxon>
        <taxon>Bacillota</taxon>
        <taxon>Clostridia</taxon>
        <taxon>Eubacteriales</taxon>
        <taxon>Thermincolaceae</taxon>
        <taxon>Thermincola</taxon>
    </lineage>
</organism>
<dbReference type="OrthoDB" id="2867419at2"/>
<gene>
    <name evidence="1" type="ordered locus">TherJR_1881</name>
    <name evidence="2" type="ordered locus">TherJR_2002</name>
</gene>
<dbReference type="eggNOG" id="COG3464">
    <property type="taxonomic scope" value="Bacteria"/>
</dbReference>
<dbReference type="RefSeq" id="WP_013120742.1">
    <property type="nucleotide sequence ID" value="NC_014152.1"/>
</dbReference>
<dbReference type="EMBL" id="CP002028">
    <property type="protein sequence ID" value="ADG82730.1"/>
    <property type="molecule type" value="Genomic_DNA"/>
</dbReference>
<keyword evidence="3" id="KW-1185">Reference proteome</keyword>
<dbReference type="KEGG" id="tjr:TherJR_1881"/>
<proteinExistence type="predicted"/>
<dbReference type="STRING" id="635013.TherJR_1881"/>
<dbReference type="EMBL" id="CP002028">
    <property type="protein sequence ID" value="ADG82847.1"/>
    <property type="molecule type" value="Genomic_DNA"/>
</dbReference>
<reference evidence="1 3" key="1">
    <citation type="submission" date="2010-05" db="EMBL/GenBank/DDBJ databases">
        <title>Complete sequence of Thermincola sp. JR.</title>
        <authorList>
            <consortium name="US DOE Joint Genome Institute"/>
            <person name="Lucas S."/>
            <person name="Copeland A."/>
            <person name="Lapidus A."/>
            <person name="Cheng J.-F."/>
            <person name="Bruce D."/>
            <person name="Goodwin L."/>
            <person name="Pitluck S."/>
            <person name="Chertkov O."/>
            <person name="Detter J.C."/>
            <person name="Han C."/>
            <person name="Tapia R."/>
            <person name="Land M."/>
            <person name="Hauser L."/>
            <person name="Kyrpides N."/>
            <person name="Mikhailova N."/>
            <person name="Hazen T.C."/>
            <person name="Woyke T."/>
        </authorList>
    </citation>
    <scope>NUCLEOTIDE SEQUENCE [LARGE SCALE GENOMIC DNA]</scope>
    <source>
        <strain evidence="1 3">JR</strain>
    </source>
</reference>
<protein>
    <submittedName>
        <fullName evidence="1">Uncharacterized protein</fullName>
    </submittedName>
</protein>
<accession>D5X810</accession>
<evidence type="ECO:0000313" key="2">
    <source>
        <dbReference type="EMBL" id="ADG82847.1"/>
    </source>
</evidence>